<name>A0AA35ZGJ2_LACSI</name>
<dbReference type="InterPro" id="IPR039298">
    <property type="entry name" value="ACOT13"/>
</dbReference>
<dbReference type="InterPro" id="IPR029069">
    <property type="entry name" value="HotDog_dom_sf"/>
</dbReference>
<dbReference type="SUPFAM" id="SSF54637">
    <property type="entry name" value="Thioesterase/thiol ester dehydrase-isomerase"/>
    <property type="match status" value="1"/>
</dbReference>
<feature type="domain" description="Thioesterase" evidence="2">
    <location>
        <begin position="73"/>
        <end position="147"/>
    </location>
</feature>
<keyword evidence="4" id="KW-1185">Reference proteome</keyword>
<dbReference type="Pfam" id="PF03061">
    <property type="entry name" value="4HBT"/>
    <property type="match status" value="1"/>
</dbReference>
<dbReference type="InterPro" id="IPR006683">
    <property type="entry name" value="Thioestr_dom"/>
</dbReference>
<dbReference type="Proteomes" id="UP001177003">
    <property type="component" value="Chromosome 7"/>
</dbReference>
<accession>A0AA35ZGJ2</accession>
<protein>
    <recommendedName>
        <fullName evidence="2">Thioesterase domain-containing protein</fullName>
    </recommendedName>
</protein>
<gene>
    <name evidence="3" type="ORF">LSALG_LOCUS31295</name>
</gene>
<evidence type="ECO:0000313" key="3">
    <source>
        <dbReference type="EMBL" id="CAI9292206.1"/>
    </source>
</evidence>
<proteinExistence type="inferred from homology"/>
<dbReference type="PANTHER" id="PTHR21660">
    <property type="entry name" value="THIOESTERASE SUPERFAMILY MEMBER-RELATED"/>
    <property type="match status" value="1"/>
</dbReference>
<dbReference type="Gene3D" id="3.10.129.10">
    <property type="entry name" value="Hotdog Thioesterase"/>
    <property type="match status" value="1"/>
</dbReference>
<dbReference type="EMBL" id="OX465083">
    <property type="protein sequence ID" value="CAI9292206.1"/>
    <property type="molecule type" value="Genomic_DNA"/>
</dbReference>
<dbReference type="PANTHER" id="PTHR21660:SF12">
    <property type="entry name" value="OS07G0462700 PROTEIN"/>
    <property type="match status" value="1"/>
</dbReference>
<evidence type="ECO:0000313" key="4">
    <source>
        <dbReference type="Proteomes" id="UP001177003"/>
    </source>
</evidence>
<dbReference type="CDD" id="cd03443">
    <property type="entry name" value="PaaI_thioesterase"/>
    <property type="match status" value="1"/>
</dbReference>
<evidence type="ECO:0000256" key="1">
    <source>
        <dbReference type="ARBA" id="ARBA00008324"/>
    </source>
</evidence>
<organism evidence="3 4">
    <name type="scientific">Lactuca saligna</name>
    <name type="common">Willowleaf lettuce</name>
    <dbReference type="NCBI Taxonomy" id="75948"/>
    <lineage>
        <taxon>Eukaryota</taxon>
        <taxon>Viridiplantae</taxon>
        <taxon>Streptophyta</taxon>
        <taxon>Embryophyta</taxon>
        <taxon>Tracheophyta</taxon>
        <taxon>Spermatophyta</taxon>
        <taxon>Magnoliopsida</taxon>
        <taxon>eudicotyledons</taxon>
        <taxon>Gunneridae</taxon>
        <taxon>Pentapetalae</taxon>
        <taxon>asterids</taxon>
        <taxon>campanulids</taxon>
        <taxon>Asterales</taxon>
        <taxon>Asteraceae</taxon>
        <taxon>Cichorioideae</taxon>
        <taxon>Cichorieae</taxon>
        <taxon>Lactucinae</taxon>
        <taxon>Lactuca</taxon>
    </lineage>
</organism>
<reference evidence="3" key="1">
    <citation type="submission" date="2023-04" db="EMBL/GenBank/DDBJ databases">
        <authorList>
            <person name="Vijverberg K."/>
            <person name="Xiong W."/>
            <person name="Schranz E."/>
        </authorList>
    </citation>
    <scope>NUCLEOTIDE SEQUENCE</scope>
</reference>
<evidence type="ECO:0000259" key="2">
    <source>
        <dbReference type="Pfam" id="PF03061"/>
    </source>
</evidence>
<dbReference type="GO" id="GO:0047617">
    <property type="term" value="F:fatty acyl-CoA hydrolase activity"/>
    <property type="evidence" value="ECO:0007669"/>
    <property type="project" value="InterPro"/>
</dbReference>
<dbReference type="AlphaFoldDB" id="A0AA35ZGJ2"/>
<comment type="similarity">
    <text evidence="1">Belongs to the thioesterase PaaI family.</text>
</comment>
<sequence length="166" mass="18036">MAATVVSKEMPPETVAKVTGFFMSVGGGSVVPEKYEGERVHPDLIRSLLKVQHIHRGRLTCILTVKPYVCNAYNTLHGGAVGSIAEIVAIACARTVVHKDKELFLGELSVSYLAAAVNQAEVMIDASVIRSGRNLTVVAIEFKLKDKEILTYLCRATFYNMPVASL</sequence>